<evidence type="ECO:0000259" key="4">
    <source>
        <dbReference type="PROSITE" id="PS50893"/>
    </source>
</evidence>
<dbReference type="PROSITE" id="PS00211">
    <property type="entry name" value="ABC_TRANSPORTER_1"/>
    <property type="match status" value="1"/>
</dbReference>
<dbReference type="InterPro" id="IPR003593">
    <property type="entry name" value="AAA+_ATPase"/>
</dbReference>
<dbReference type="InterPro" id="IPR051782">
    <property type="entry name" value="ABC_Transporter_VariousFunc"/>
</dbReference>
<evidence type="ECO:0000256" key="1">
    <source>
        <dbReference type="ARBA" id="ARBA00022448"/>
    </source>
</evidence>
<comment type="caution">
    <text evidence="5">The sequence shown here is derived from an EMBL/GenBank/DDBJ whole genome shotgun (WGS) entry which is preliminary data.</text>
</comment>
<dbReference type="InterPro" id="IPR027417">
    <property type="entry name" value="P-loop_NTPase"/>
</dbReference>
<evidence type="ECO:0000256" key="2">
    <source>
        <dbReference type="ARBA" id="ARBA00022741"/>
    </source>
</evidence>
<proteinExistence type="predicted"/>
<accession>A0ABD4RKD8</accession>
<dbReference type="GO" id="GO:0005524">
    <property type="term" value="F:ATP binding"/>
    <property type="evidence" value="ECO:0007669"/>
    <property type="project" value="UniProtKB-KW"/>
</dbReference>
<dbReference type="Gene3D" id="3.40.50.300">
    <property type="entry name" value="P-loop containing nucleotide triphosphate hydrolases"/>
    <property type="match status" value="1"/>
</dbReference>
<dbReference type="KEGG" id="cchv:BTM20_04135"/>
<dbReference type="InterPro" id="IPR003439">
    <property type="entry name" value="ABC_transporter-like_ATP-bd"/>
</dbReference>
<dbReference type="PROSITE" id="PS50893">
    <property type="entry name" value="ABC_TRANSPORTER_2"/>
    <property type="match status" value="1"/>
</dbReference>
<feature type="domain" description="ABC transporter" evidence="4">
    <location>
        <begin position="2"/>
        <end position="227"/>
    </location>
</feature>
<dbReference type="RefSeq" id="WP_021875031.1">
    <property type="nucleotide sequence ID" value="NZ_CP018624.1"/>
</dbReference>
<dbReference type="GeneID" id="66301042"/>
<organism evidence="5 6">
    <name type="scientific">Clostridium chauvoei</name>
    <dbReference type="NCBI Taxonomy" id="46867"/>
    <lineage>
        <taxon>Bacteria</taxon>
        <taxon>Bacillati</taxon>
        <taxon>Bacillota</taxon>
        <taxon>Clostridia</taxon>
        <taxon>Eubacteriales</taxon>
        <taxon>Clostridiaceae</taxon>
        <taxon>Clostridium</taxon>
    </lineage>
</organism>
<dbReference type="EMBL" id="JAIFTX010000038">
    <property type="protein sequence ID" value="MBX7291801.1"/>
    <property type="molecule type" value="Genomic_DNA"/>
</dbReference>
<dbReference type="PANTHER" id="PTHR42939:SF3">
    <property type="entry name" value="ABC TRANSPORTER ATP-BINDING COMPONENT"/>
    <property type="match status" value="1"/>
</dbReference>
<dbReference type="Pfam" id="PF00005">
    <property type="entry name" value="ABC_tran"/>
    <property type="match status" value="1"/>
</dbReference>
<dbReference type="SUPFAM" id="SSF52540">
    <property type="entry name" value="P-loop containing nucleoside triphosphate hydrolases"/>
    <property type="match status" value="1"/>
</dbReference>
<evidence type="ECO:0000313" key="6">
    <source>
        <dbReference type="Proteomes" id="UP000775179"/>
    </source>
</evidence>
<reference evidence="5 6" key="1">
    <citation type="submission" date="2021-08" db="EMBL/GenBank/DDBJ databases">
        <title>Genome sequence analysis of Clostridium chauvoei strains of European origin and evaluation of typing options for outbreak investigations.</title>
        <authorList>
            <person name="Abdel-Glil M."/>
            <person name="Thomas P."/>
            <person name="Seyboldt C."/>
        </authorList>
    </citation>
    <scope>NUCLEOTIDE SEQUENCE [LARGE SCALE GENOMIC DNA]</scope>
    <source>
        <strain evidence="5 6">S0260-09</strain>
    </source>
</reference>
<dbReference type="InterPro" id="IPR017871">
    <property type="entry name" value="ABC_transporter-like_CS"/>
</dbReference>
<keyword evidence="3 5" id="KW-0067">ATP-binding</keyword>
<name>A0ABD4RKD8_9CLOT</name>
<evidence type="ECO:0000313" key="5">
    <source>
        <dbReference type="EMBL" id="MBX7291801.1"/>
    </source>
</evidence>
<dbReference type="AlphaFoldDB" id="A0ABD4RKD8"/>
<dbReference type="CDD" id="cd03230">
    <property type="entry name" value="ABC_DR_subfamily_A"/>
    <property type="match status" value="1"/>
</dbReference>
<dbReference type="Proteomes" id="UP000775179">
    <property type="component" value="Unassembled WGS sequence"/>
</dbReference>
<keyword evidence="1" id="KW-0813">Transport</keyword>
<sequence length="279" mass="31659">MLRVEGLKKKVGDFILDDISFELKDGFIMGLIGPNGSGKTTLIKSILGLLIPYKGSIEFDGKVILDDEIMVKNNIGFVYDDLNFYSNLKVKDFEKLISNMYINFNSSIFNGYLERFNISKKSIIGSLSKGESMRLMLANALSHNARLLILDEPTAGLDLAVRKDILNILQEAIEDGDVSVLLSTHITSDLDSIADYITFINNGKLIFSRDMESIKDKYRIIRGTKEELESKNINFINIKKTPYFYEGFFINNIDKDIEESERVTLDDIMYHYLKGDGNV</sequence>
<protein>
    <submittedName>
        <fullName evidence="5">ABC transporter ATP-binding protein</fullName>
    </submittedName>
</protein>
<dbReference type="SMART" id="SM00382">
    <property type="entry name" value="AAA"/>
    <property type="match status" value="1"/>
</dbReference>
<evidence type="ECO:0000256" key="3">
    <source>
        <dbReference type="ARBA" id="ARBA00022840"/>
    </source>
</evidence>
<gene>
    <name evidence="5" type="ORF">K4H94_12440</name>
</gene>
<dbReference type="PANTHER" id="PTHR42939">
    <property type="entry name" value="ABC TRANSPORTER ATP-BINDING PROTEIN ALBC-RELATED"/>
    <property type="match status" value="1"/>
</dbReference>
<keyword evidence="2" id="KW-0547">Nucleotide-binding</keyword>